<dbReference type="EMBL" id="JAENGY010001347">
    <property type="protein sequence ID" value="KAG6950093.1"/>
    <property type="molecule type" value="Genomic_DNA"/>
</dbReference>
<sequence length="136" mass="14892">CAPTRHGRCWDKYRKFYPPNNLFAIKGNIPTGSKLVAKCSSPPITSVAALERPPTARRIELQATLSSDVMIVAKSRISDRERNDQSGAERGGLEGREAPARSCEVASVSETAVVELETSQLTQYARRSDGRRPTSC</sequence>
<dbReference type="AlphaFoldDB" id="A0A8J5LXM0"/>
<keyword evidence="3" id="KW-1185">Reference proteome</keyword>
<gene>
    <name evidence="2" type="ORF">JG688_00014332</name>
</gene>
<feature type="non-terminal residue" evidence="2">
    <location>
        <position position="1"/>
    </location>
</feature>
<reference evidence="2" key="1">
    <citation type="submission" date="2021-01" db="EMBL/GenBank/DDBJ databases">
        <title>Phytophthora aleatoria, a newly-described species from Pinus radiata is distinct from Phytophthora cactorum isolates based on comparative genomics.</title>
        <authorList>
            <person name="Mcdougal R."/>
            <person name="Panda P."/>
            <person name="Williams N."/>
            <person name="Studholme D.J."/>
        </authorList>
    </citation>
    <scope>NUCLEOTIDE SEQUENCE</scope>
    <source>
        <strain evidence="2">NZFS 4037</strain>
    </source>
</reference>
<dbReference type="Proteomes" id="UP000709295">
    <property type="component" value="Unassembled WGS sequence"/>
</dbReference>
<evidence type="ECO:0000313" key="2">
    <source>
        <dbReference type="EMBL" id="KAG6950093.1"/>
    </source>
</evidence>
<accession>A0A8J5LXM0</accession>
<organism evidence="2 3">
    <name type="scientific">Phytophthora aleatoria</name>
    <dbReference type="NCBI Taxonomy" id="2496075"/>
    <lineage>
        <taxon>Eukaryota</taxon>
        <taxon>Sar</taxon>
        <taxon>Stramenopiles</taxon>
        <taxon>Oomycota</taxon>
        <taxon>Peronosporomycetes</taxon>
        <taxon>Peronosporales</taxon>
        <taxon>Peronosporaceae</taxon>
        <taxon>Phytophthora</taxon>
    </lineage>
</organism>
<proteinExistence type="predicted"/>
<evidence type="ECO:0000313" key="3">
    <source>
        <dbReference type="Proteomes" id="UP000709295"/>
    </source>
</evidence>
<name>A0A8J5LXM0_9STRA</name>
<evidence type="ECO:0000256" key="1">
    <source>
        <dbReference type="SAM" id="MobiDB-lite"/>
    </source>
</evidence>
<protein>
    <submittedName>
        <fullName evidence="2">Uncharacterized protein</fullName>
    </submittedName>
</protein>
<comment type="caution">
    <text evidence="2">The sequence shown here is derived from an EMBL/GenBank/DDBJ whole genome shotgun (WGS) entry which is preliminary data.</text>
</comment>
<feature type="region of interest" description="Disordered" evidence="1">
    <location>
        <begin position="76"/>
        <end position="107"/>
    </location>
</feature>